<keyword evidence="4" id="KW-0396">Initiation factor</keyword>
<dbReference type="Pfam" id="PF02020">
    <property type="entry name" value="W2"/>
    <property type="match status" value="1"/>
</dbReference>
<dbReference type="CDD" id="cd11559">
    <property type="entry name" value="W2_eIF4G1_like"/>
    <property type="match status" value="1"/>
</dbReference>
<dbReference type="InterPro" id="IPR003307">
    <property type="entry name" value="W2_domain"/>
</dbReference>
<feature type="region of interest" description="Disordered" evidence="2">
    <location>
        <begin position="314"/>
        <end position="351"/>
    </location>
</feature>
<dbReference type="PANTHER" id="PTHR23253:SF78">
    <property type="entry name" value="EUKARYOTIC TRANSLATION INITIATION FACTOR 4G1, ISOFORM B-RELATED"/>
    <property type="match status" value="1"/>
</dbReference>
<gene>
    <name evidence="4" type="ORF">D4764_18G0003390</name>
</gene>
<reference evidence="4 5" key="1">
    <citation type="submission" date="2019-04" db="EMBL/GenBank/DDBJ databases">
        <title>Chromosome genome assembly for Takifugu flavidus.</title>
        <authorList>
            <person name="Xiao S."/>
        </authorList>
    </citation>
    <scope>NUCLEOTIDE SEQUENCE [LARGE SCALE GENOMIC DNA]</scope>
    <source>
        <strain evidence="4">HTHZ2018</strain>
        <tissue evidence="4">Muscle</tissue>
    </source>
</reference>
<protein>
    <submittedName>
        <fullName evidence="4">Eukaryotic translation initiation factor 4 gamma 1</fullName>
    </submittedName>
</protein>
<evidence type="ECO:0000256" key="1">
    <source>
        <dbReference type="ARBA" id="ARBA00022845"/>
    </source>
</evidence>
<proteinExistence type="predicted"/>
<organism evidence="4 5">
    <name type="scientific">Takifugu flavidus</name>
    <name type="common">sansaifugu</name>
    <dbReference type="NCBI Taxonomy" id="433684"/>
    <lineage>
        <taxon>Eukaryota</taxon>
        <taxon>Metazoa</taxon>
        <taxon>Chordata</taxon>
        <taxon>Craniata</taxon>
        <taxon>Vertebrata</taxon>
        <taxon>Euteleostomi</taxon>
        <taxon>Actinopterygii</taxon>
        <taxon>Neopterygii</taxon>
        <taxon>Teleostei</taxon>
        <taxon>Neoteleostei</taxon>
        <taxon>Acanthomorphata</taxon>
        <taxon>Eupercaria</taxon>
        <taxon>Tetraodontiformes</taxon>
        <taxon>Tetradontoidea</taxon>
        <taxon>Tetraodontidae</taxon>
        <taxon>Takifugu</taxon>
    </lineage>
</organism>
<keyword evidence="4" id="KW-0648">Protein biosynthesis</keyword>
<name>A0A5C6NQL7_9TELE</name>
<feature type="region of interest" description="Disordered" evidence="2">
    <location>
        <begin position="367"/>
        <end position="386"/>
    </location>
</feature>
<keyword evidence="1" id="KW-0810">Translation regulation</keyword>
<dbReference type="SMART" id="SM00543">
    <property type="entry name" value="MIF4G"/>
    <property type="match status" value="1"/>
</dbReference>
<sequence>MLIFFLWFQTPTMNTNVVPSIGSPQRGGEGDGRREGMTEKMIRTFRGILNKLTPEMFESLMKQVDELDINDEETLNAVIELIVNKALSEQSYSSTYAKMCRHLKRLKVSSKSSSDFISFHKLLLTRCRLEFQNRGLLPEKENGVSVAQEDLEQTRHKACVRLLGTVRFVGELFKLKMISKGNIHTCIGKLLQDESEESLECMCKLLTTVGKDLDTETEIPKINSYCGLICNLMKKKMSSRIKFMLQDVVALRENDWVPRRRDEGPKTIQQLHQEAKQAEEREMLQLEKGMTTMHRRGGGRPADRRQSFNVKEIPGKFNQDSSRDCGDRKQRCHLGSSSTSEKRNTWQPKQREPVVFLKEQNRGAQIQSVSKIPVEDKTQEEARAQDWDEEDVYTALKRLLQENSGNDQIEAWIQNTLSTRQRSSDGFVRALMRAVCQSVIVDCGVYTLNTYELLDRASLLKRFITDDHKQLVALNAVQQLVVHIDQPDGLLRMFFDVLWDEEVIEDEIFFKWKSSAVSVVSLHNFFTWLQEANRRLN</sequence>
<evidence type="ECO:0000313" key="5">
    <source>
        <dbReference type="Proteomes" id="UP000324091"/>
    </source>
</evidence>
<keyword evidence="5" id="KW-1185">Reference proteome</keyword>
<evidence type="ECO:0000313" key="4">
    <source>
        <dbReference type="EMBL" id="TWW69533.1"/>
    </source>
</evidence>
<feature type="compositionally biased region" description="Basic and acidic residues" evidence="2">
    <location>
        <begin position="340"/>
        <end position="351"/>
    </location>
</feature>
<comment type="caution">
    <text evidence="4">The sequence shown here is derived from an EMBL/GenBank/DDBJ whole genome shotgun (WGS) entry which is preliminary data.</text>
</comment>
<dbReference type="InterPro" id="IPR003890">
    <property type="entry name" value="MIF4G-like_typ-3"/>
</dbReference>
<dbReference type="Gene3D" id="1.25.40.180">
    <property type="match status" value="2"/>
</dbReference>
<dbReference type="Pfam" id="PF02854">
    <property type="entry name" value="MIF4G"/>
    <property type="match status" value="1"/>
</dbReference>
<dbReference type="AlphaFoldDB" id="A0A5C6NQL7"/>
<feature type="compositionally biased region" description="Basic and acidic residues" evidence="2">
    <location>
        <begin position="373"/>
        <end position="386"/>
    </location>
</feature>
<feature type="domain" description="W2" evidence="3">
    <location>
        <begin position="382"/>
        <end position="537"/>
    </location>
</feature>
<dbReference type="EMBL" id="RHFK02000010">
    <property type="protein sequence ID" value="TWW69533.1"/>
    <property type="molecule type" value="Genomic_DNA"/>
</dbReference>
<dbReference type="GO" id="GO:0016281">
    <property type="term" value="C:eukaryotic translation initiation factor 4F complex"/>
    <property type="evidence" value="ECO:0007669"/>
    <property type="project" value="TreeGrafter"/>
</dbReference>
<dbReference type="GO" id="GO:0003729">
    <property type="term" value="F:mRNA binding"/>
    <property type="evidence" value="ECO:0007669"/>
    <property type="project" value="TreeGrafter"/>
</dbReference>
<dbReference type="GO" id="GO:0003743">
    <property type="term" value="F:translation initiation factor activity"/>
    <property type="evidence" value="ECO:0007669"/>
    <property type="project" value="UniProtKB-KW"/>
</dbReference>
<dbReference type="GO" id="GO:0006417">
    <property type="term" value="P:regulation of translation"/>
    <property type="evidence" value="ECO:0007669"/>
    <property type="project" value="UniProtKB-KW"/>
</dbReference>
<evidence type="ECO:0000259" key="3">
    <source>
        <dbReference type="PROSITE" id="PS51363"/>
    </source>
</evidence>
<dbReference type="PROSITE" id="PS51363">
    <property type="entry name" value="W2"/>
    <property type="match status" value="1"/>
</dbReference>
<dbReference type="PANTHER" id="PTHR23253">
    <property type="entry name" value="EUKARYOTIC TRANSLATION INITIATION FACTOR 4 GAMMA"/>
    <property type="match status" value="1"/>
</dbReference>
<dbReference type="SMART" id="SM00515">
    <property type="entry name" value="eIF5C"/>
    <property type="match status" value="1"/>
</dbReference>
<dbReference type="SUPFAM" id="SSF48371">
    <property type="entry name" value="ARM repeat"/>
    <property type="match status" value="2"/>
</dbReference>
<dbReference type="Proteomes" id="UP000324091">
    <property type="component" value="Chromosome 18"/>
</dbReference>
<dbReference type="InterPro" id="IPR016024">
    <property type="entry name" value="ARM-type_fold"/>
</dbReference>
<evidence type="ECO:0000256" key="2">
    <source>
        <dbReference type="SAM" id="MobiDB-lite"/>
    </source>
</evidence>
<accession>A0A5C6NQL7</accession>